<evidence type="ECO:0000256" key="2">
    <source>
        <dbReference type="SAM" id="Phobius"/>
    </source>
</evidence>
<evidence type="ECO:0000313" key="3">
    <source>
        <dbReference type="EMBL" id="KHD73246.1"/>
    </source>
</evidence>
<name>A0A0A6UCN2_ACTUT</name>
<keyword evidence="2" id="KW-0812">Transmembrane</keyword>
<dbReference type="Proteomes" id="UP000054537">
    <property type="component" value="Unassembled WGS sequence"/>
</dbReference>
<comment type="caution">
    <text evidence="3">The sequence shown here is derived from an EMBL/GenBank/DDBJ whole genome shotgun (WGS) entry which is preliminary data.</text>
</comment>
<evidence type="ECO:0000313" key="4">
    <source>
        <dbReference type="Proteomes" id="UP000054537"/>
    </source>
</evidence>
<organism evidence="3 4">
    <name type="scientific">Actinoplanes utahensis</name>
    <dbReference type="NCBI Taxonomy" id="1869"/>
    <lineage>
        <taxon>Bacteria</taxon>
        <taxon>Bacillati</taxon>
        <taxon>Actinomycetota</taxon>
        <taxon>Actinomycetes</taxon>
        <taxon>Micromonosporales</taxon>
        <taxon>Micromonosporaceae</taxon>
        <taxon>Actinoplanes</taxon>
    </lineage>
</organism>
<keyword evidence="4" id="KW-1185">Reference proteome</keyword>
<proteinExistence type="predicted"/>
<keyword evidence="2" id="KW-0472">Membrane</keyword>
<protein>
    <submittedName>
        <fullName evidence="3">Uncharacterized protein</fullName>
    </submittedName>
</protein>
<evidence type="ECO:0000256" key="1">
    <source>
        <dbReference type="SAM" id="MobiDB-lite"/>
    </source>
</evidence>
<gene>
    <name evidence="3" type="ORF">MB27_35405</name>
</gene>
<dbReference type="RefSeq" id="WP_043532266.1">
    <property type="nucleotide sequence ID" value="NZ_BAABKU010000005.1"/>
</dbReference>
<accession>A0A0A6UCN2</accession>
<dbReference type="EMBL" id="JRTT01000132">
    <property type="protein sequence ID" value="KHD73246.1"/>
    <property type="molecule type" value="Genomic_DNA"/>
</dbReference>
<reference evidence="3 4" key="1">
    <citation type="submission" date="2014-10" db="EMBL/GenBank/DDBJ databases">
        <title>Draft genome sequence of Actinoplanes utahensis NRRL 12052.</title>
        <authorList>
            <person name="Velasco-Bucheli B."/>
            <person name="del Cerro C."/>
            <person name="Hormigo D."/>
            <person name="Garcia J.L."/>
            <person name="Acebal C."/>
            <person name="Arroyo M."/>
            <person name="de la Mata I."/>
        </authorList>
    </citation>
    <scope>NUCLEOTIDE SEQUENCE [LARGE SCALE GENOMIC DNA]</scope>
    <source>
        <strain evidence="3 4">NRRL 12052</strain>
    </source>
</reference>
<dbReference type="AlphaFoldDB" id="A0A0A6UCN2"/>
<feature type="transmembrane region" description="Helical" evidence="2">
    <location>
        <begin position="20"/>
        <end position="41"/>
    </location>
</feature>
<sequence>MRSGDGRHTGNGRFARNGKFLGMVLSAGLLAGVLATMRLGAEDGHTAAKIYVSTVGDGAASGEETIIRGVSATVDDVATGRDFNFLISVTYACTSQPEIRLGLRVDPAAAVAPGAGETGSGEYTTDLACTGHDEWSTTFPVKISRDVGWSGGGTFAFEIMADDPSAPVSLEVEFRDADLTTRGGSPPSAPAASAARWDRTGSLSAEGRFVEKGLALRAAILEGAVLLALLAQVAVAVSHLVTRRREGSAEPSVEAVPVGAEPPANVGYGEPRYAGELRSDDAPGEDGGPGKAESAVRAYVRSDE</sequence>
<keyword evidence="2" id="KW-1133">Transmembrane helix</keyword>
<feature type="region of interest" description="Disordered" evidence="1">
    <location>
        <begin position="244"/>
        <end position="304"/>
    </location>
</feature>